<dbReference type="GO" id="GO:0016853">
    <property type="term" value="F:isomerase activity"/>
    <property type="evidence" value="ECO:0007669"/>
    <property type="project" value="UniProtKB-KW"/>
</dbReference>
<keyword evidence="4" id="KW-1185">Reference proteome</keyword>
<name>A0A317FED3_9PROT</name>
<evidence type="ECO:0000256" key="1">
    <source>
        <dbReference type="ARBA" id="ARBA00007673"/>
    </source>
</evidence>
<dbReference type="PANTHER" id="PTHR43709">
    <property type="entry name" value="ACONITATE ISOMERASE-RELATED"/>
    <property type="match status" value="1"/>
</dbReference>
<dbReference type="Gene3D" id="3.10.310.10">
    <property type="entry name" value="Diaminopimelate Epimerase, Chain A, domain 1"/>
    <property type="match status" value="2"/>
</dbReference>
<evidence type="ECO:0000313" key="4">
    <source>
        <dbReference type="Proteomes" id="UP000245765"/>
    </source>
</evidence>
<organism evidence="3 4">
    <name type="scientific">Falsiroseomonas bella</name>
    <dbReference type="NCBI Taxonomy" id="2184016"/>
    <lineage>
        <taxon>Bacteria</taxon>
        <taxon>Pseudomonadati</taxon>
        <taxon>Pseudomonadota</taxon>
        <taxon>Alphaproteobacteria</taxon>
        <taxon>Acetobacterales</taxon>
        <taxon>Roseomonadaceae</taxon>
        <taxon>Falsiroseomonas</taxon>
    </lineage>
</organism>
<dbReference type="Pfam" id="PF04303">
    <property type="entry name" value="PrpF"/>
    <property type="match status" value="1"/>
</dbReference>
<dbReference type="EMBL" id="QGNA01000003">
    <property type="protein sequence ID" value="PWS36299.1"/>
    <property type="molecule type" value="Genomic_DNA"/>
</dbReference>
<dbReference type="PANTHER" id="PTHR43709:SF3">
    <property type="entry name" value="ISOMERASE YBHH-RELATED"/>
    <property type="match status" value="1"/>
</dbReference>
<comment type="similarity">
    <text evidence="1">Belongs to the PrpF family.</text>
</comment>
<sequence>MTLQTAIPCTFMRGGTSRGPYFLRSDLPEDRETMGQVILAAVGSPDARQIDGIGGATTLTTKVAIVSKAEPGQPQQIDYLFAQPAVDRAFVDWGPTCGNMLAGVGPFAIERGLVPAEDGETKVLIRAVNTGALIEAVVQTPARRVRYDGDTAIAGVPGTAAPILLNFADAVGGATGKLMPTGNALDRIEGVDVTCLDVCMPVVITRAKDLGKTGRETAKELDADKDFMARIEVIRRAASLAMGMGDAEGRVIPKFAMVAEPATPGGSVLARYFTPLACHEAMAVTGGICIASACKLPGTVAQGLARVTDAMREEVVIEHPTGTMEAVISMASGADGKPTIAAGGTLRTARMLMKGEVYVPGRVWAGK</sequence>
<evidence type="ECO:0000256" key="2">
    <source>
        <dbReference type="ARBA" id="ARBA00023235"/>
    </source>
</evidence>
<reference evidence="4" key="1">
    <citation type="submission" date="2018-05" db="EMBL/GenBank/DDBJ databases">
        <authorList>
            <person name="Du Z."/>
            <person name="Wang X."/>
        </authorList>
    </citation>
    <scope>NUCLEOTIDE SEQUENCE [LARGE SCALE GENOMIC DNA]</scope>
    <source>
        <strain evidence="4">CQN31</strain>
    </source>
</reference>
<accession>A0A317FED3</accession>
<dbReference type="RefSeq" id="WP_109871092.1">
    <property type="nucleotide sequence ID" value="NZ_QGNA01000003.1"/>
</dbReference>
<proteinExistence type="inferred from homology"/>
<dbReference type="Proteomes" id="UP000245765">
    <property type="component" value="Unassembled WGS sequence"/>
</dbReference>
<keyword evidence="2" id="KW-0413">Isomerase</keyword>
<dbReference type="NCBIfam" id="NF033377">
    <property type="entry name" value="OMA_tautomer"/>
    <property type="match status" value="1"/>
</dbReference>
<comment type="caution">
    <text evidence="3">The sequence shown here is derived from an EMBL/GenBank/DDBJ whole genome shotgun (WGS) entry which is preliminary data.</text>
</comment>
<dbReference type="InterPro" id="IPR007400">
    <property type="entry name" value="PrpF-like"/>
</dbReference>
<dbReference type="InterPro" id="IPR047687">
    <property type="entry name" value="OMA_tautomer-like"/>
</dbReference>
<dbReference type="AlphaFoldDB" id="A0A317FED3"/>
<protein>
    <submittedName>
        <fullName evidence="3">4-oxalomesaconate tautomerase</fullName>
    </submittedName>
</protein>
<evidence type="ECO:0000313" key="3">
    <source>
        <dbReference type="EMBL" id="PWS36299.1"/>
    </source>
</evidence>
<dbReference type="SUPFAM" id="SSF54506">
    <property type="entry name" value="Diaminopimelate epimerase-like"/>
    <property type="match status" value="2"/>
</dbReference>
<gene>
    <name evidence="3" type="ORF">DFH01_14070</name>
</gene>
<dbReference type="OrthoDB" id="9779763at2"/>